<dbReference type="InterPro" id="IPR017927">
    <property type="entry name" value="FAD-bd_FR_type"/>
</dbReference>
<dbReference type="EMBL" id="JACHXN010000020">
    <property type="protein sequence ID" value="MBB3148525.1"/>
    <property type="molecule type" value="Genomic_DNA"/>
</dbReference>
<protein>
    <submittedName>
        <fullName evidence="3">Ferredoxin-NADP reductase</fullName>
    </submittedName>
</protein>
<dbReference type="Pfam" id="PF00111">
    <property type="entry name" value="Fer2"/>
    <property type="match status" value="1"/>
</dbReference>
<dbReference type="InterPro" id="IPR017938">
    <property type="entry name" value="Riboflavin_synthase-like_b-brl"/>
</dbReference>
<dbReference type="RefSeq" id="WP_183664381.1">
    <property type="nucleotide sequence ID" value="NZ_JACHXN010000020.1"/>
</dbReference>
<dbReference type="Pfam" id="PF00175">
    <property type="entry name" value="NAD_binding_1"/>
    <property type="match status" value="1"/>
</dbReference>
<dbReference type="Gene3D" id="3.10.20.30">
    <property type="match status" value="1"/>
</dbReference>
<name>A0A839UF05_9HYPH</name>
<keyword evidence="1" id="KW-0472">Membrane</keyword>
<dbReference type="InterPro" id="IPR001041">
    <property type="entry name" value="2Fe-2S_ferredoxin-type"/>
</dbReference>
<dbReference type="InterPro" id="IPR012675">
    <property type="entry name" value="Beta-grasp_dom_sf"/>
</dbReference>
<dbReference type="InterPro" id="IPR039261">
    <property type="entry name" value="FNR_nucleotide-bd"/>
</dbReference>
<dbReference type="PANTHER" id="PTHR30212:SF2">
    <property type="entry name" value="PROTEIN YIIM"/>
    <property type="match status" value="1"/>
</dbReference>
<dbReference type="Pfam" id="PF03475">
    <property type="entry name" value="YiiM_3-alpha"/>
    <property type="match status" value="1"/>
</dbReference>
<dbReference type="Gene3D" id="2.40.33.20">
    <property type="entry name" value="PK beta-barrel domain-like"/>
    <property type="match status" value="1"/>
</dbReference>
<evidence type="ECO:0000313" key="3">
    <source>
        <dbReference type="EMBL" id="MBB3148525.1"/>
    </source>
</evidence>
<organism evidence="3 4">
    <name type="scientific">Phyllobacterium trifolii</name>
    <dbReference type="NCBI Taxonomy" id="300193"/>
    <lineage>
        <taxon>Bacteria</taxon>
        <taxon>Pseudomonadati</taxon>
        <taxon>Pseudomonadota</taxon>
        <taxon>Alphaproteobacteria</taxon>
        <taxon>Hyphomicrobiales</taxon>
        <taxon>Phyllobacteriaceae</taxon>
        <taxon>Phyllobacterium</taxon>
    </lineage>
</organism>
<keyword evidence="1" id="KW-0812">Transmembrane</keyword>
<dbReference type="CDD" id="cd06184">
    <property type="entry name" value="flavohem_like_fad_nad_binding"/>
    <property type="match status" value="1"/>
</dbReference>
<dbReference type="PANTHER" id="PTHR30212">
    <property type="entry name" value="PROTEIN YIIM"/>
    <property type="match status" value="1"/>
</dbReference>
<keyword evidence="4" id="KW-1185">Reference proteome</keyword>
<dbReference type="SUPFAM" id="SSF50800">
    <property type="entry name" value="PK beta-barrel domain-like"/>
    <property type="match status" value="1"/>
</dbReference>
<dbReference type="AlphaFoldDB" id="A0A839UF05"/>
<reference evidence="3 4" key="1">
    <citation type="submission" date="2020-08" db="EMBL/GenBank/DDBJ databases">
        <title>Genomic Encyclopedia of Type Strains, Phase III (KMG-III): the genomes of soil and plant-associated and newly described type strains.</title>
        <authorList>
            <person name="Whitman W."/>
        </authorList>
    </citation>
    <scope>NUCLEOTIDE SEQUENCE [LARGE SCALE GENOMIC DNA]</scope>
    <source>
        <strain evidence="3 4">CECT 7015</strain>
    </source>
</reference>
<dbReference type="Proteomes" id="UP000554520">
    <property type="component" value="Unassembled WGS sequence"/>
</dbReference>
<dbReference type="InterPro" id="IPR001433">
    <property type="entry name" value="OxRdtase_FAD/NAD-bd"/>
</dbReference>
<feature type="domain" description="FAD-binding FR-type" evidence="2">
    <location>
        <begin position="96"/>
        <end position="199"/>
    </location>
</feature>
<evidence type="ECO:0000313" key="4">
    <source>
        <dbReference type="Proteomes" id="UP000554520"/>
    </source>
</evidence>
<comment type="caution">
    <text evidence="3">The sequence shown here is derived from an EMBL/GenBank/DDBJ whole genome shotgun (WGS) entry which is preliminary data.</text>
</comment>
<dbReference type="GO" id="GO:0051536">
    <property type="term" value="F:iron-sulfur cluster binding"/>
    <property type="evidence" value="ECO:0007669"/>
    <property type="project" value="InterPro"/>
</dbReference>
<dbReference type="Gene3D" id="3.40.50.80">
    <property type="entry name" value="Nucleotide-binding domain of ferredoxin-NADP reductase (FNR) module"/>
    <property type="match status" value="1"/>
</dbReference>
<dbReference type="SUPFAM" id="SSF63380">
    <property type="entry name" value="Riboflavin synthase domain-like"/>
    <property type="match status" value="1"/>
</dbReference>
<dbReference type="GO" id="GO:0016491">
    <property type="term" value="F:oxidoreductase activity"/>
    <property type="evidence" value="ECO:0007669"/>
    <property type="project" value="InterPro"/>
</dbReference>
<evidence type="ECO:0000256" key="1">
    <source>
        <dbReference type="SAM" id="Phobius"/>
    </source>
</evidence>
<dbReference type="CDD" id="cd00207">
    <property type="entry name" value="fer2"/>
    <property type="match status" value="1"/>
</dbReference>
<gene>
    <name evidence="3" type="ORF">FHS21_004973</name>
</gene>
<keyword evidence="1" id="KW-1133">Transmembrane helix</keyword>
<proteinExistence type="predicted"/>
<dbReference type="InterPro" id="IPR008333">
    <property type="entry name" value="Cbr1-like_FAD-bd_dom"/>
</dbReference>
<dbReference type="PRINTS" id="PR00410">
    <property type="entry name" value="PHEHYDRXLASE"/>
</dbReference>
<sequence>MLDAPRSRHVIEEGEIGVGDIILKIASGPVRRMTVSFVNRLLYGSVHPLEHLEAAASLEALSPGWKESYQSMLDKSPNLLGNVGLSPMKLQPIAWPGFKPLRVVDIFSSGSSIKIIEFEDRAGRDLPGYVAGQHIVLRIPTRDGNIFRSYSLAGDSSNGRYRIGVKKVPNGIAGAYLHDEISAGDEIYCSAPRGTFRLIDPISIPLVLIGAGIGITPLLGMLHFATRNQLRTAPIWWVYGARNSQSAPLNDEVRELLEISPTVTRYTAYSRPLNEDRLGVDYDFDGHIKLSELQKSGVPKQAEFYLCGPEPVLRQLISDLRFWGVDSAHIHVESFGAEGTSSPALASTPTRVDGTGPIVTFLKSNKSARWDEKYASLLELAEASNVSTTWSCRAGVCHRCETSLIGGEVAYDPDPIDLPPVGTILICCSRPRTDAQLDL</sequence>
<dbReference type="InterPro" id="IPR011037">
    <property type="entry name" value="Pyrv_Knase-like_insert_dom_sf"/>
</dbReference>
<dbReference type="Pfam" id="PF00970">
    <property type="entry name" value="FAD_binding_6"/>
    <property type="match status" value="1"/>
</dbReference>
<evidence type="ECO:0000259" key="2">
    <source>
        <dbReference type="PROSITE" id="PS51384"/>
    </source>
</evidence>
<dbReference type="InterPro" id="IPR052353">
    <property type="entry name" value="Benzoxazolinone_Detox_Enz"/>
</dbReference>
<dbReference type="PROSITE" id="PS51384">
    <property type="entry name" value="FAD_FR"/>
    <property type="match status" value="1"/>
</dbReference>
<feature type="transmembrane region" description="Helical" evidence="1">
    <location>
        <begin position="202"/>
        <end position="222"/>
    </location>
</feature>
<dbReference type="InterPro" id="IPR005163">
    <property type="entry name" value="Tri_helical_YiiM-like"/>
</dbReference>
<dbReference type="SUPFAM" id="SSF52343">
    <property type="entry name" value="Ferredoxin reductase-like, C-terminal NADP-linked domain"/>
    <property type="match status" value="1"/>
</dbReference>
<dbReference type="Gene3D" id="2.40.30.10">
    <property type="entry name" value="Translation factors"/>
    <property type="match status" value="1"/>
</dbReference>
<dbReference type="InterPro" id="IPR036010">
    <property type="entry name" value="2Fe-2S_ferredoxin-like_sf"/>
</dbReference>
<accession>A0A839UF05</accession>
<dbReference type="SUPFAM" id="SSF54292">
    <property type="entry name" value="2Fe-2S ferredoxin-like"/>
    <property type="match status" value="1"/>
</dbReference>